<evidence type="ECO:0000313" key="2">
    <source>
        <dbReference type="Proteomes" id="UP000606730"/>
    </source>
</evidence>
<dbReference type="Pfam" id="PF01885">
    <property type="entry name" value="PTS_2-RNA"/>
    <property type="match status" value="1"/>
</dbReference>
<dbReference type="OrthoDB" id="4537997at2"/>
<comment type="caution">
    <text evidence="1">The sequence shown here is derived from an EMBL/GenBank/DDBJ whole genome shotgun (WGS) entry which is preliminary data.</text>
</comment>
<dbReference type="AlphaFoldDB" id="A0A917EKT7"/>
<proteinExistence type="predicted"/>
<organism evidence="1 2">
    <name type="scientific">Actibacterium pelagium</name>
    <dbReference type="NCBI Taxonomy" id="2029103"/>
    <lineage>
        <taxon>Bacteria</taxon>
        <taxon>Pseudomonadati</taxon>
        <taxon>Pseudomonadota</taxon>
        <taxon>Alphaproteobacteria</taxon>
        <taxon>Rhodobacterales</taxon>
        <taxon>Roseobacteraceae</taxon>
        <taxon>Actibacterium</taxon>
    </lineage>
</organism>
<evidence type="ECO:0008006" key="3">
    <source>
        <dbReference type="Google" id="ProtNLM"/>
    </source>
</evidence>
<reference evidence="1" key="2">
    <citation type="submission" date="2020-09" db="EMBL/GenBank/DDBJ databases">
        <authorList>
            <person name="Sun Q."/>
            <person name="Zhou Y."/>
        </authorList>
    </citation>
    <scope>NUCLEOTIDE SEQUENCE</scope>
    <source>
        <strain evidence="1">CGMCC 1.16012</strain>
    </source>
</reference>
<evidence type="ECO:0000313" key="1">
    <source>
        <dbReference type="EMBL" id="GGE49076.1"/>
    </source>
</evidence>
<dbReference type="InterPro" id="IPR042081">
    <property type="entry name" value="RNA_2'-PTrans_C"/>
</dbReference>
<protein>
    <recommendedName>
        <fullName evidence="3">RNA 2'-phosphotransferase</fullName>
    </recommendedName>
</protein>
<dbReference type="SUPFAM" id="SSF56399">
    <property type="entry name" value="ADP-ribosylation"/>
    <property type="match status" value="1"/>
</dbReference>
<dbReference type="GO" id="GO:0016740">
    <property type="term" value="F:transferase activity"/>
    <property type="evidence" value="ECO:0007669"/>
    <property type="project" value="InterPro"/>
</dbReference>
<reference evidence="1" key="1">
    <citation type="journal article" date="2014" name="Int. J. Syst. Evol. Microbiol.">
        <title>Complete genome sequence of Corynebacterium casei LMG S-19264T (=DSM 44701T), isolated from a smear-ripened cheese.</title>
        <authorList>
            <consortium name="US DOE Joint Genome Institute (JGI-PGF)"/>
            <person name="Walter F."/>
            <person name="Albersmeier A."/>
            <person name="Kalinowski J."/>
            <person name="Ruckert C."/>
        </authorList>
    </citation>
    <scope>NUCLEOTIDE SEQUENCE</scope>
    <source>
        <strain evidence="1">CGMCC 1.16012</strain>
    </source>
</reference>
<keyword evidence="2" id="KW-1185">Reference proteome</keyword>
<dbReference type="RefSeq" id="WP_095595170.1">
    <property type="nucleotide sequence ID" value="NZ_BMKN01000002.1"/>
</dbReference>
<gene>
    <name evidence="1" type="ORF">GCM10011517_16200</name>
</gene>
<dbReference type="Proteomes" id="UP000606730">
    <property type="component" value="Unassembled WGS sequence"/>
</dbReference>
<dbReference type="Gene3D" id="3.20.170.30">
    <property type="match status" value="1"/>
</dbReference>
<dbReference type="InterPro" id="IPR002745">
    <property type="entry name" value="Ptrans_KptA/Tpt1"/>
</dbReference>
<dbReference type="EMBL" id="BMKN01000002">
    <property type="protein sequence ID" value="GGE49076.1"/>
    <property type="molecule type" value="Genomic_DNA"/>
</dbReference>
<accession>A0A917EKT7</accession>
<sequence>MTQTPPDMLYHGTSSENATSILVEGLKPGADDHVHLSSDPAKAREAAAHLVKPVVFSVYAGAAFSEGQSFSSAADDLWLTESVHPDFLYLPHVRGAE</sequence>
<name>A0A917EKT7_9RHOB</name>